<evidence type="ECO:0000313" key="2">
    <source>
        <dbReference type="Proteomes" id="UP000033722"/>
    </source>
</evidence>
<name>A0A0F3Q8M3_ANAPH</name>
<proteinExistence type="predicted"/>
<dbReference type="Proteomes" id="UP000033722">
    <property type="component" value="Unassembled WGS sequence"/>
</dbReference>
<gene>
    <name evidence="1" type="ORF">APHCRT_0104</name>
</gene>
<reference evidence="1 2" key="1">
    <citation type="submission" date="2015-01" db="EMBL/GenBank/DDBJ databases">
        <title>Genome Sequencing of Rickettsiales.</title>
        <authorList>
            <person name="Daugherty S.C."/>
            <person name="Su Q."/>
            <person name="Abolude K."/>
            <person name="Beier-Sexton M."/>
            <person name="Carlyon J.A."/>
            <person name="Carter R."/>
            <person name="Day N.P."/>
            <person name="Dumler S.J."/>
            <person name="Dyachenko V."/>
            <person name="Godinez A."/>
            <person name="Kurtti T.J."/>
            <person name="Lichay M."/>
            <person name="Mullins K.E."/>
            <person name="Ott S."/>
            <person name="Pappas-Brown V."/>
            <person name="Paris D.H."/>
            <person name="Patel P."/>
            <person name="Richards A.L."/>
            <person name="Sadzewicz L."/>
            <person name="Sears K."/>
            <person name="Seidman D."/>
            <person name="Sengamalay N."/>
            <person name="Stenos J."/>
            <person name="Tallon L.J."/>
            <person name="Vincent G."/>
            <person name="Fraser C.M."/>
            <person name="Munderloh U."/>
            <person name="Dunning-Hotopp J.C."/>
        </authorList>
    </citation>
    <scope>NUCLEOTIDE SEQUENCE [LARGE SCALE GENOMIC DNA]</scope>
    <source>
        <strain evidence="1 2">CRT53-1</strain>
    </source>
</reference>
<protein>
    <submittedName>
        <fullName evidence="1">Uncharacterized protein</fullName>
    </submittedName>
</protein>
<sequence>MFFSGMNARVLLWRACLLFYYDACCIKIGRRRALFLLSASRP</sequence>
<dbReference type="EMBL" id="LAOD01000002">
    <property type="protein sequence ID" value="KJV88562.1"/>
    <property type="molecule type" value="Genomic_DNA"/>
</dbReference>
<dbReference type="AlphaFoldDB" id="A0A0F3Q8M3"/>
<dbReference type="PATRIC" id="fig|1359157.3.peg.670"/>
<accession>A0A0F3Q8M3</accession>
<evidence type="ECO:0000313" key="1">
    <source>
        <dbReference type="EMBL" id="KJV88562.1"/>
    </source>
</evidence>
<comment type="caution">
    <text evidence="1">The sequence shown here is derived from an EMBL/GenBank/DDBJ whole genome shotgun (WGS) entry which is preliminary data.</text>
</comment>
<organism evidence="1 2">
    <name type="scientific">Anaplasma phagocytophilum str. CRT53-1</name>
    <dbReference type="NCBI Taxonomy" id="1359157"/>
    <lineage>
        <taxon>Bacteria</taxon>
        <taxon>Pseudomonadati</taxon>
        <taxon>Pseudomonadota</taxon>
        <taxon>Alphaproteobacteria</taxon>
        <taxon>Rickettsiales</taxon>
        <taxon>Anaplasmataceae</taxon>
        <taxon>Anaplasma</taxon>
        <taxon>phagocytophilum group</taxon>
    </lineage>
</organism>